<dbReference type="SUPFAM" id="SSF50156">
    <property type="entry name" value="PDZ domain-like"/>
    <property type="match status" value="1"/>
</dbReference>
<name>A0ABS1TIW5_9CLOT</name>
<sequence length="408" mass="44439">MKKKLKRILCWILTPLTLLTLSIYYNVYNIPTTMFVREGQEIKSNQFIRLNEENEIKVNNLIQSNSSIRKLKVSFLGLVPLKSISVRSVPSEISLYPGGQPVGVKLNTKGVLVVALSDIETVNGKSTSPGALSGIQVGDSILKINNENINSSEQVSKIVNSCKGKELTVIVMRKGSELIKNIKPIQSSSDDKYKIGLWVRDSTAGVGTLTFFDDKSKKFAALGHPITDADTGTLLNISSGQIINSSIVSVRKGARGNPGELKGIFVDEDITLGDISKNTDCGIFGSTNKSLINSKFNKPMKIALRQEIKEGPAKIITTIDGGEPKTYDIEIQKLLQQEEPGPKSMVIKITDPVLLEKTGGIVQGMSGSPIIQNNKLVGAVTHVLINKPDVGYGIYIEWMLKDADILTK</sequence>
<dbReference type="InterPro" id="IPR009003">
    <property type="entry name" value="Peptidase_S1_PA"/>
</dbReference>
<dbReference type="Proteomes" id="UP000632377">
    <property type="component" value="Unassembled WGS sequence"/>
</dbReference>
<dbReference type="InterPro" id="IPR036034">
    <property type="entry name" value="PDZ_sf"/>
</dbReference>
<comment type="caution">
    <text evidence="2">The sequence shown here is derived from an EMBL/GenBank/DDBJ whole genome shotgun (WGS) entry which is preliminary data.</text>
</comment>
<dbReference type="InterPro" id="IPR014219">
    <property type="entry name" value="SpoIVB"/>
</dbReference>
<evidence type="ECO:0000313" key="3">
    <source>
        <dbReference type="Proteomes" id="UP000632377"/>
    </source>
</evidence>
<evidence type="ECO:0000313" key="2">
    <source>
        <dbReference type="EMBL" id="MBL4937898.1"/>
    </source>
</evidence>
<dbReference type="InterPro" id="IPR008763">
    <property type="entry name" value="Peptidase_S55"/>
</dbReference>
<proteinExistence type="predicted"/>
<dbReference type="Pfam" id="PF17820">
    <property type="entry name" value="PDZ_6"/>
    <property type="match status" value="1"/>
</dbReference>
<protein>
    <submittedName>
        <fullName evidence="2">SpoIVB peptidase</fullName>
        <ecNumber evidence="2">3.4.21.116</ecNumber>
    </submittedName>
</protein>
<evidence type="ECO:0000259" key="1">
    <source>
        <dbReference type="PROSITE" id="PS51494"/>
    </source>
</evidence>
<dbReference type="PROSITE" id="PS51494">
    <property type="entry name" value="SPOIVB"/>
    <property type="match status" value="1"/>
</dbReference>
<reference evidence="2 3" key="1">
    <citation type="submission" date="2021-01" db="EMBL/GenBank/DDBJ databases">
        <title>Genome public.</title>
        <authorList>
            <person name="Liu C."/>
            <person name="Sun Q."/>
        </authorList>
    </citation>
    <scope>NUCLEOTIDE SEQUENCE [LARGE SCALE GENOMIC DNA]</scope>
    <source>
        <strain evidence="2 3">YIM B02515</strain>
    </source>
</reference>
<dbReference type="SMART" id="SM00228">
    <property type="entry name" value="PDZ"/>
    <property type="match status" value="1"/>
</dbReference>
<dbReference type="SUPFAM" id="SSF50494">
    <property type="entry name" value="Trypsin-like serine proteases"/>
    <property type="match status" value="1"/>
</dbReference>
<accession>A0ABS1TIW5</accession>
<keyword evidence="3" id="KW-1185">Reference proteome</keyword>
<dbReference type="NCBIfam" id="TIGR02860">
    <property type="entry name" value="spore_IV_B"/>
    <property type="match status" value="1"/>
</dbReference>
<dbReference type="Pfam" id="PF05580">
    <property type="entry name" value="Peptidase_S55"/>
    <property type="match status" value="1"/>
</dbReference>
<gene>
    <name evidence="2" type="primary">spoIVB</name>
    <name evidence="2" type="ORF">JK636_19500</name>
</gene>
<keyword evidence="2" id="KW-0378">Hydrolase</keyword>
<dbReference type="Gene3D" id="2.30.42.10">
    <property type="match status" value="1"/>
</dbReference>
<feature type="domain" description="Peptidase S55" evidence="1">
    <location>
        <begin position="176"/>
        <end position="408"/>
    </location>
</feature>
<dbReference type="InterPro" id="IPR001478">
    <property type="entry name" value="PDZ"/>
</dbReference>
<organism evidence="2 3">
    <name type="scientific">Clostridium rhizosphaerae</name>
    <dbReference type="NCBI Taxonomy" id="2803861"/>
    <lineage>
        <taxon>Bacteria</taxon>
        <taxon>Bacillati</taxon>
        <taxon>Bacillota</taxon>
        <taxon>Clostridia</taxon>
        <taxon>Eubacteriales</taxon>
        <taxon>Clostridiaceae</taxon>
        <taxon>Clostridium</taxon>
    </lineage>
</organism>
<dbReference type="RefSeq" id="WP_202750639.1">
    <property type="nucleotide sequence ID" value="NZ_JAESWC010000018.1"/>
</dbReference>
<dbReference type="EMBL" id="JAESWC010000018">
    <property type="protein sequence ID" value="MBL4937898.1"/>
    <property type="molecule type" value="Genomic_DNA"/>
</dbReference>
<dbReference type="EC" id="3.4.21.116" evidence="2"/>
<dbReference type="InterPro" id="IPR041489">
    <property type="entry name" value="PDZ_6"/>
</dbReference>
<dbReference type="GO" id="GO:0016787">
    <property type="term" value="F:hydrolase activity"/>
    <property type="evidence" value="ECO:0007669"/>
    <property type="project" value="UniProtKB-KW"/>
</dbReference>